<dbReference type="GO" id="GO:0003887">
    <property type="term" value="F:DNA-directed DNA polymerase activity"/>
    <property type="evidence" value="ECO:0007669"/>
    <property type="project" value="InterPro"/>
</dbReference>
<evidence type="ECO:0000256" key="1">
    <source>
        <dbReference type="ARBA" id="ARBA00038283"/>
    </source>
</evidence>
<reference evidence="3" key="1">
    <citation type="submission" date="2022-10" db="EMBL/GenBank/DDBJ databases">
        <authorList>
            <person name="Yu W.X."/>
        </authorList>
    </citation>
    <scope>NUCLEOTIDE SEQUENCE</scope>
    <source>
        <strain evidence="3">AAT</strain>
    </source>
</reference>
<accession>A0AAE3M8Y2</accession>
<proteinExistence type="inferred from homology"/>
<dbReference type="Pfam" id="PF21205">
    <property type="entry name" value="Rep3_C"/>
    <property type="match status" value="1"/>
</dbReference>
<evidence type="ECO:0000313" key="3">
    <source>
        <dbReference type="EMBL" id="MCW3789404.1"/>
    </source>
</evidence>
<comment type="caution">
    <text evidence="3">The sequence shown here is derived from an EMBL/GenBank/DDBJ whole genome shotgun (WGS) entry which is preliminary data.</text>
</comment>
<organism evidence="3 4">
    <name type="scientific">Plebeiibacterium sediminum</name>
    <dbReference type="NCBI Taxonomy" id="2992112"/>
    <lineage>
        <taxon>Bacteria</taxon>
        <taxon>Pseudomonadati</taxon>
        <taxon>Bacteroidota</taxon>
        <taxon>Bacteroidia</taxon>
        <taxon>Marinilabiliales</taxon>
        <taxon>Marinilabiliaceae</taxon>
        <taxon>Plebeiibacterium</taxon>
    </lineage>
</organism>
<dbReference type="InterPro" id="IPR036388">
    <property type="entry name" value="WH-like_DNA-bd_sf"/>
</dbReference>
<dbReference type="GO" id="GO:0006270">
    <property type="term" value="P:DNA replication initiation"/>
    <property type="evidence" value="ECO:0007669"/>
    <property type="project" value="InterPro"/>
</dbReference>
<comment type="similarity">
    <text evidence="1">Belongs to the initiator RepB protein family.</text>
</comment>
<feature type="domain" description="Initiator Rep protein WH1" evidence="2">
    <location>
        <begin position="10"/>
        <end position="149"/>
    </location>
</feature>
<dbReference type="SUPFAM" id="SSF46785">
    <property type="entry name" value="Winged helix' DNA-binding domain"/>
    <property type="match status" value="2"/>
</dbReference>
<name>A0AAE3M8Y2_9BACT</name>
<dbReference type="Proteomes" id="UP001209229">
    <property type="component" value="Unassembled WGS sequence"/>
</dbReference>
<dbReference type="Gene3D" id="1.10.10.10">
    <property type="entry name" value="Winged helix-like DNA-binding domain superfamily/Winged helix DNA-binding domain"/>
    <property type="match status" value="2"/>
</dbReference>
<dbReference type="EMBL" id="JAPDPJ010000106">
    <property type="protein sequence ID" value="MCW3789404.1"/>
    <property type="molecule type" value="Genomic_DNA"/>
</dbReference>
<dbReference type="Pfam" id="PF01051">
    <property type="entry name" value="Rep3_N"/>
    <property type="match status" value="1"/>
</dbReference>
<dbReference type="InterPro" id="IPR036390">
    <property type="entry name" value="WH_DNA-bd_sf"/>
</dbReference>
<evidence type="ECO:0000259" key="2">
    <source>
        <dbReference type="Pfam" id="PF01051"/>
    </source>
</evidence>
<protein>
    <submittedName>
        <fullName evidence="3">Replication initiation protein</fullName>
    </submittedName>
</protein>
<dbReference type="AlphaFoldDB" id="A0AAE3M8Y2"/>
<dbReference type="InterPro" id="IPR000525">
    <property type="entry name" value="Initiator_Rep_WH1"/>
</dbReference>
<keyword evidence="4" id="KW-1185">Reference proteome</keyword>
<gene>
    <name evidence="3" type="ORF">OM075_23275</name>
</gene>
<dbReference type="RefSeq" id="WP_301192958.1">
    <property type="nucleotide sequence ID" value="NZ_JAPDPJ010000106.1"/>
</dbReference>
<sequence length="320" mass="37730">MNANSFQFPNVLNRAVHNFESALSKRMFYVLMTRLKKGHDLQIDIHKNLWIEVPTALLRQQHHEILAKASDELQSAKFSFLDEKNQRFNKIIPFPVVQYQKRWGHVKIKVEPEALQYLAQLTSGYIWIRLKSILSLNSKYSQRWFELFMSKKDFGEWKNVEIEYIKKLMQIGDGYKDKAGFLRRVVYEPINEINEKTPLFIEYTPINNQKRPILGFDFTIKNQEAKGEAEVFEKIERYYDELHQLKPHEIAQKMQNLIREYELPPRIYDEMVTNKTLLNAVLEADAKIKAGQVTIETTKNRYMGGVIKRAKREASSSNPN</sequence>
<evidence type="ECO:0000313" key="4">
    <source>
        <dbReference type="Proteomes" id="UP001209229"/>
    </source>
</evidence>